<name>A0A955LB59_9BACT</name>
<comment type="caution">
    <text evidence="2">The sequence shown here is derived from an EMBL/GenBank/DDBJ whole genome shotgun (WGS) entry which is preliminary data.</text>
</comment>
<reference evidence="2" key="2">
    <citation type="journal article" date="2021" name="Microbiome">
        <title>Successional dynamics and alternative stable states in a saline activated sludge microbial community over 9 years.</title>
        <authorList>
            <person name="Wang Y."/>
            <person name="Ye J."/>
            <person name="Ju F."/>
            <person name="Liu L."/>
            <person name="Boyd J.A."/>
            <person name="Deng Y."/>
            <person name="Parks D.H."/>
            <person name="Jiang X."/>
            <person name="Yin X."/>
            <person name="Woodcroft B.J."/>
            <person name="Tyson G.W."/>
            <person name="Hugenholtz P."/>
            <person name="Polz M.F."/>
            <person name="Zhang T."/>
        </authorList>
    </citation>
    <scope>NUCLEOTIDE SEQUENCE</scope>
    <source>
        <strain evidence="2">HKST-UBA09</strain>
    </source>
</reference>
<organism evidence="2 3">
    <name type="scientific">Candidatus Dojkabacteria bacterium</name>
    <dbReference type="NCBI Taxonomy" id="2099670"/>
    <lineage>
        <taxon>Bacteria</taxon>
        <taxon>Candidatus Dojkabacteria</taxon>
    </lineage>
</organism>
<sequence length="419" mass="47024">MERKYTESDILLKNAESLGIDLIAFYDEVGRLIAEKLVSTFGKNKSYGIICGKGGNAADGLATAFHLACMDVSSVTVFLATRKNQFDSTFAEDVFYDVEKKAKESKNLTIKNDCFANDIQDQDIMVEALVGTGFEGEVLHKRFKDIIKRVSHFKAPLIAIDVSVPNYNPTKTYSLFYPKAKNAFVIDLKLPKELDMYCGPGEREALWVPNKTTHKSKNGNLLYFSQDDKNNDCVISASKDYTTNLSIFTFEHINDNVTTKKRITSAEIASFVDEADTIFLGDIDNELIQYATVKHIMQQFHGKTWVITGESVSLIDLMLLEFVENIVFVLSLEQLGILFRESNPKLATFEGKVKRFCIQNKVNMVLVGNAVTMYNVHGEMKRVPLTAKDPAKATFDMASYIAAFSTKNDLWLSMRAVMG</sequence>
<dbReference type="AlphaFoldDB" id="A0A955LB59"/>
<protein>
    <submittedName>
        <fullName evidence="2">NAD(P)H-hydrate epimerase</fullName>
    </submittedName>
</protein>
<dbReference type="EMBL" id="JAGQLF010000037">
    <property type="protein sequence ID" value="MCA9387022.1"/>
    <property type="molecule type" value="Genomic_DNA"/>
</dbReference>
<evidence type="ECO:0000313" key="3">
    <source>
        <dbReference type="Proteomes" id="UP000714915"/>
    </source>
</evidence>
<dbReference type="InterPro" id="IPR004443">
    <property type="entry name" value="YjeF_N_dom"/>
</dbReference>
<dbReference type="Gene3D" id="3.40.50.10260">
    <property type="entry name" value="YjeF N-terminal domain"/>
    <property type="match status" value="1"/>
</dbReference>
<gene>
    <name evidence="2" type="ORF">KC669_03235</name>
</gene>
<dbReference type="SUPFAM" id="SSF64153">
    <property type="entry name" value="YjeF N-terminal domain-like"/>
    <property type="match status" value="1"/>
</dbReference>
<dbReference type="PROSITE" id="PS51385">
    <property type="entry name" value="YJEF_N"/>
    <property type="match status" value="1"/>
</dbReference>
<proteinExistence type="predicted"/>
<dbReference type="Pfam" id="PF03853">
    <property type="entry name" value="YjeF_N"/>
    <property type="match status" value="1"/>
</dbReference>
<evidence type="ECO:0000313" key="2">
    <source>
        <dbReference type="EMBL" id="MCA9387022.1"/>
    </source>
</evidence>
<accession>A0A955LB59</accession>
<evidence type="ECO:0000259" key="1">
    <source>
        <dbReference type="PROSITE" id="PS51385"/>
    </source>
</evidence>
<reference evidence="2" key="1">
    <citation type="submission" date="2020-04" db="EMBL/GenBank/DDBJ databases">
        <authorList>
            <person name="Zhang T."/>
        </authorList>
    </citation>
    <scope>NUCLEOTIDE SEQUENCE</scope>
    <source>
        <strain evidence="2">HKST-UBA09</strain>
    </source>
</reference>
<dbReference type="InterPro" id="IPR036652">
    <property type="entry name" value="YjeF_N_dom_sf"/>
</dbReference>
<dbReference type="Proteomes" id="UP000714915">
    <property type="component" value="Unassembled WGS sequence"/>
</dbReference>
<feature type="domain" description="YjeF N-terminal" evidence="1">
    <location>
        <begin position="1"/>
        <end position="196"/>
    </location>
</feature>